<dbReference type="SUPFAM" id="SSF101288">
    <property type="entry name" value="L27 domain"/>
    <property type="match status" value="1"/>
</dbReference>
<evidence type="ECO:0000259" key="6">
    <source>
        <dbReference type="PROSITE" id="PS50052"/>
    </source>
</evidence>
<evidence type="ECO:0008006" key="11">
    <source>
        <dbReference type="Google" id="ProtNLM"/>
    </source>
</evidence>
<dbReference type="InterPro" id="IPR036892">
    <property type="entry name" value="L27_dom_sf"/>
</dbReference>
<dbReference type="Gene3D" id="3.40.50.300">
    <property type="entry name" value="P-loop containing nucleotide triphosphate hydrolases"/>
    <property type="match status" value="1"/>
</dbReference>
<dbReference type="InterPro" id="IPR008144">
    <property type="entry name" value="Guanylate_kin-like_dom"/>
</dbReference>
<dbReference type="InterPro" id="IPR008145">
    <property type="entry name" value="GK/Ca_channel_bsu"/>
</dbReference>
<evidence type="ECO:0000313" key="9">
    <source>
        <dbReference type="Ensembl" id="ENSAOCP00000045655.1"/>
    </source>
</evidence>
<dbReference type="CDD" id="cd06799">
    <property type="entry name" value="PDZ_MPP3-MPP4-MPP7-like"/>
    <property type="match status" value="1"/>
</dbReference>
<sequence length="589" mass="66648">MKEAMPVLTAGAGLHETLALLTSQLRPDANHKEDMVFLKDVFSERSLGYLMKIHEKLRQYERQSPTPVLHSASSLAEDVAEELQSGPMSTEEKELLHLLTSPHLKAVLSVHDTVAQKNFDPVLPPLPDDLEDELEEESVKIVRLVKNKEPLGATIRRDEATGAVIVARIMRGGAADRSGLVHVGDELREVNGVSVIHKRPDEISQLLSQSQGSITLKIIPAIKEEDRLKESKVYMRALFDYIPLEDKATPCQEAGLPFKRGDILQVVTQDDPTWWQAKRVGDSNLRAGLVPSKQFQERRLAYRMKMGTLPNPKSPKKPAYDQGCDKEDCDCEGYFNGQYIAGLRRSFRLSRKDRQGSSGEGSDPGDPDFLTYEEVTRYQQRPNERPRLVVLIGSLGARINELKQRVIAENPHRYAVAVPHTTRPKKPHEKDGVEYHFVTKQQFDADALNNKFIEHGEYKENQYGTSIEAIRSVQAKNKMCIVDVQPEALKRLRTAEFKPYVIFVKPRVPESRRRRSAATSPGGGEHGRITDEDLQEMRQSAIQIDQQYGHLVDRVLIKEDSASACAELRGILERLERESFWVPLCWVRT</sequence>
<evidence type="ECO:0000256" key="2">
    <source>
        <dbReference type="ARBA" id="ARBA00022443"/>
    </source>
</evidence>
<feature type="domain" description="SH3" evidence="5">
    <location>
        <begin position="230"/>
        <end position="300"/>
    </location>
</feature>
<dbReference type="InterPro" id="IPR001452">
    <property type="entry name" value="SH3_domain"/>
</dbReference>
<dbReference type="RefSeq" id="XP_023118823.1">
    <property type="nucleotide sequence ID" value="XM_023263055.3"/>
</dbReference>
<protein>
    <recommendedName>
        <fullName evidence="11">Membrane protein, palmitoylated 3a (MAGUK p55 subfamily member 3)</fullName>
    </recommendedName>
</protein>
<dbReference type="Pfam" id="PF00625">
    <property type="entry name" value="Guanylate_kin"/>
    <property type="match status" value="1"/>
</dbReference>
<reference evidence="9 10" key="1">
    <citation type="submission" date="2022-01" db="EMBL/GenBank/DDBJ databases">
        <title>A chromosome-scale genome assembly of the false clownfish, Amphiprion ocellaris.</title>
        <authorList>
            <person name="Ryu T."/>
        </authorList>
    </citation>
    <scope>NUCLEOTIDE SEQUENCE [LARGE SCALE GENOMIC DNA]</scope>
</reference>
<comment type="similarity">
    <text evidence="1">Belongs to the MAGUK family.</text>
</comment>
<dbReference type="PANTHER" id="PTHR23122">
    <property type="entry name" value="MEMBRANE-ASSOCIATED GUANYLATE KINASE MAGUK"/>
    <property type="match status" value="1"/>
</dbReference>
<evidence type="ECO:0000259" key="8">
    <source>
        <dbReference type="PROSITE" id="PS51022"/>
    </source>
</evidence>
<evidence type="ECO:0000256" key="4">
    <source>
        <dbReference type="SAM" id="MobiDB-lite"/>
    </source>
</evidence>
<dbReference type="InterPro" id="IPR036034">
    <property type="entry name" value="PDZ_sf"/>
</dbReference>
<reference evidence="9" key="2">
    <citation type="submission" date="2025-08" db="UniProtKB">
        <authorList>
            <consortium name="Ensembl"/>
        </authorList>
    </citation>
    <scope>IDENTIFICATION</scope>
</reference>
<dbReference type="Gene3D" id="1.10.287.650">
    <property type="entry name" value="L27 domain"/>
    <property type="match status" value="1"/>
</dbReference>
<reference evidence="9" key="3">
    <citation type="submission" date="2025-09" db="UniProtKB">
        <authorList>
            <consortium name="Ensembl"/>
        </authorList>
    </citation>
    <scope>IDENTIFICATION</scope>
</reference>
<dbReference type="InterPro" id="IPR020590">
    <property type="entry name" value="Guanylate_kinase_CS"/>
</dbReference>
<keyword evidence="2 3" id="KW-0728">SH3 domain</keyword>
<dbReference type="InterPro" id="IPR004172">
    <property type="entry name" value="L27_dom"/>
</dbReference>
<dbReference type="InterPro" id="IPR050716">
    <property type="entry name" value="MAGUK"/>
</dbReference>
<accession>A0AAQ5Y228</accession>
<dbReference type="Gene3D" id="2.30.42.10">
    <property type="match status" value="1"/>
</dbReference>
<feature type="domain" description="PDZ" evidence="7">
    <location>
        <begin position="141"/>
        <end position="222"/>
    </location>
</feature>
<dbReference type="GeneTree" id="ENSGT00940000157190"/>
<dbReference type="InterPro" id="IPR036028">
    <property type="entry name" value="SH3-like_dom_sf"/>
</dbReference>
<evidence type="ECO:0000313" key="10">
    <source>
        <dbReference type="Proteomes" id="UP001501940"/>
    </source>
</evidence>
<dbReference type="SMART" id="SM00569">
    <property type="entry name" value="L27"/>
    <property type="match status" value="2"/>
</dbReference>
<dbReference type="SUPFAM" id="SSF50044">
    <property type="entry name" value="SH3-domain"/>
    <property type="match status" value="1"/>
</dbReference>
<keyword evidence="10" id="KW-1185">Reference proteome</keyword>
<evidence type="ECO:0000256" key="3">
    <source>
        <dbReference type="PROSITE-ProRule" id="PRU00192"/>
    </source>
</evidence>
<dbReference type="CTD" id="572079"/>
<dbReference type="PROSITE" id="PS50106">
    <property type="entry name" value="PDZ"/>
    <property type="match status" value="1"/>
</dbReference>
<dbReference type="Pfam" id="PF02828">
    <property type="entry name" value="L27"/>
    <property type="match status" value="2"/>
</dbReference>
<dbReference type="PROSITE" id="PS50002">
    <property type="entry name" value="SH3"/>
    <property type="match status" value="1"/>
</dbReference>
<organism evidence="9 10">
    <name type="scientific">Amphiprion ocellaris</name>
    <name type="common">Clown anemonefish</name>
    <dbReference type="NCBI Taxonomy" id="80972"/>
    <lineage>
        <taxon>Eukaryota</taxon>
        <taxon>Metazoa</taxon>
        <taxon>Chordata</taxon>
        <taxon>Craniata</taxon>
        <taxon>Vertebrata</taxon>
        <taxon>Euteleostomi</taxon>
        <taxon>Actinopterygii</taxon>
        <taxon>Neopterygii</taxon>
        <taxon>Teleostei</taxon>
        <taxon>Neoteleostei</taxon>
        <taxon>Acanthomorphata</taxon>
        <taxon>Ovalentaria</taxon>
        <taxon>Pomacentridae</taxon>
        <taxon>Amphiprion</taxon>
    </lineage>
</organism>
<evidence type="ECO:0000256" key="1">
    <source>
        <dbReference type="ARBA" id="ARBA00007014"/>
    </source>
</evidence>
<dbReference type="PROSITE" id="PS00856">
    <property type="entry name" value="GUANYLATE_KINASE_1"/>
    <property type="match status" value="1"/>
</dbReference>
<dbReference type="SMART" id="SM00326">
    <property type="entry name" value="SH3"/>
    <property type="match status" value="1"/>
</dbReference>
<evidence type="ECO:0000259" key="5">
    <source>
        <dbReference type="PROSITE" id="PS50002"/>
    </source>
</evidence>
<dbReference type="CDD" id="cd00071">
    <property type="entry name" value="GMPK"/>
    <property type="match status" value="1"/>
</dbReference>
<dbReference type="InterPro" id="IPR027417">
    <property type="entry name" value="P-loop_NTPase"/>
</dbReference>
<proteinExistence type="inferred from homology"/>
<feature type="domain" description="L27" evidence="8">
    <location>
        <begin position="65"/>
        <end position="122"/>
    </location>
</feature>
<dbReference type="PROSITE" id="PS50052">
    <property type="entry name" value="GUANYLATE_KINASE_2"/>
    <property type="match status" value="1"/>
</dbReference>
<dbReference type="FunFam" id="3.30.63.10:FF:000002">
    <property type="entry name" value="Guanylate kinase 1"/>
    <property type="match status" value="1"/>
</dbReference>
<dbReference type="Proteomes" id="UP001501940">
    <property type="component" value="Chromosome 19"/>
</dbReference>
<dbReference type="PROSITE" id="PS51022">
    <property type="entry name" value="L27"/>
    <property type="match status" value="2"/>
</dbReference>
<dbReference type="SMART" id="SM00072">
    <property type="entry name" value="GuKc"/>
    <property type="match status" value="1"/>
</dbReference>
<dbReference type="Pfam" id="PF07653">
    <property type="entry name" value="SH3_2"/>
    <property type="match status" value="1"/>
</dbReference>
<dbReference type="Pfam" id="PF00595">
    <property type="entry name" value="PDZ"/>
    <property type="match status" value="1"/>
</dbReference>
<dbReference type="Ensembl" id="ENSAOCT00000062988.1">
    <property type="protein sequence ID" value="ENSAOCP00000045655.1"/>
    <property type="gene ID" value="ENSAOCG00000006459.2"/>
</dbReference>
<dbReference type="Gene3D" id="2.30.30.40">
    <property type="entry name" value="SH3 Domains"/>
    <property type="match status" value="1"/>
</dbReference>
<dbReference type="GeneID" id="111563794"/>
<dbReference type="AlphaFoldDB" id="A0AAQ5Y228"/>
<dbReference type="SMART" id="SM00228">
    <property type="entry name" value="PDZ"/>
    <property type="match status" value="1"/>
</dbReference>
<dbReference type="InterPro" id="IPR001478">
    <property type="entry name" value="PDZ"/>
</dbReference>
<feature type="region of interest" description="Disordered" evidence="4">
    <location>
        <begin position="351"/>
        <end position="370"/>
    </location>
</feature>
<dbReference type="SUPFAM" id="SSF52540">
    <property type="entry name" value="P-loop containing nucleoside triphosphate hydrolases"/>
    <property type="match status" value="1"/>
</dbReference>
<feature type="domain" description="Guanylate kinase-like" evidence="6">
    <location>
        <begin position="386"/>
        <end position="573"/>
    </location>
</feature>
<name>A0AAQ5Y228_AMPOC</name>
<feature type="domain" description="L27" evidence="8">
    <location>
        <begin position="10"/>
        <end position="64"/>
    </location>
</feature>
<dbReference type="SUPFAM" id="SSF50156">
    <property type="entry name" value="PDZ domain-like"/>
    <property type="match status" value="1"/>
</dbReference>
<dbReference type="InterPro" id="IPR014775">
    <property type="entry name" value="L27_C"/>
</dbReference>
<evidence type="ECO:0000259" key="7">
    <source>
        <dbReference type="PROSITE" id="PS50106"/>
    </source>
</evidence>